<comment type="caution">
    <text evidence="10">The sequence shown here is derived from an EMBL/GenBank/DDBJ whole genome shotgun (WGS) entry which is preliminary data.</text>
</comment>
<evidence type="ECO:0000256" key="5">
    <source>
        <dbReference type="ARBA" id="ARBA00029758"/>
    </source>
</evidence>
<feature type="active site" description="Proton acceptor" evidence="8">
    <location>
        <position position="66"/>
    </location>
</feature>
<dbReference type="PANTHER" id="PTHR21047:SF2">
    <property type="entry name" value="THYMIDINE DIPHOSPHO-4-KETO-RHAMNOSE 3,5-EPIMERASE"/>
    <property type="match status" value="1"/>
</dbReference>
<dbReference type="STRING" id="1458275.AZ34_00180"/>
<feature type="site" description="Participates in a stacking interaction with the thymidine ring of dTDP-4-oxo-6-deoxyglucose" evidence="9">
    <location>
        <position position="146"/>
    </location>
</feature>
<dbReference type="AlphaFoldDB" id="A0A016XCM0"/>
<dbReference type="InterPro" id="IPR011051">
    <property type="entry name" value="RmlC_Cupin_sf"/>
</dbReference>
<dbReference type="GO" id="GO:0008830">
    <property type="term" value="F:dTDP-4-dehydrorhamnose 3,5-epimerase activity"/>
    <property type="evidence" value="ECO:0007669"/>
    <property type="project" value="UniProtKB-EC"/>
</dbReference>
<reference evidence="10 11" key="1">
    <citation type="submission" date="2014-02" db="EMBL/GenBank/DDBJ databases">
        <title>Draft Genome of Hylemonella gracilis isolated from the Niagara River.</title>
        <authorList>
            <person name="Pawlowski D.R."/>
            <person name="Koudelka G.B."/>
        </authorList>
    </citation>
    <scope>NUCLEOTIDE SEQUENCE [LARGE SCALE GENOMIC DNA]</scope>
    <source>
        <strain evidence="10 11">Niagara R</strain>
    </source>
</reference>
<dbReference type="InterPro" id="IPR014710">
    <property type="entry name" value="RmlC-like_jellyroll"/>
</dbReference>
<comment type="catalytic activity">
    <reaction evidence="1">
        <text>dTDP-4-dehydro-6-deoxy-alpha-D-glucose = dTDP-4-dehydro-beta-L-rhamnose</text>
        <dbReference type="Rhea" id="RHEA:16969"/>
        <dbReference type="ChEBI" id="CHEBI:57649"/>
        <dbReference type="ChEBI" id="CHEBI:62830"/>
        <dbReference type="EC" id="5.1.3.13"/>
    </reaction>
</comment>
<feature type="active site" description="Proton donor" evidence="8">
    <location>
        <position position="140"/>
    </location>
</feature>
<evidence type="ECO:0000256" key="4">
    <source>
        <dbReference type="ARBA" id="ARBA00019595"/>
    </source>
</evidence>
<name>A0A016XCM0_9BURK</name>
<evidence type="ECO:0000256" key="7">
    <source>
        <dbReference type="ARBA" id="ARBA00033311"/>
    </source>
</evidence>
<evidence type="ECO:0000256" key="9">
    <source>
        <dbReference type="PIRSR" id="PIRSR600888-3"/>
    </source>
</evidence>
<dbReference type="OrthoDB" id="9800680at2"/>
<organism evidence="10 11">
    <name type="scientific">Hylemonella gracilis str. Niagara R</name>
    <dbReference type="NCBI Taxonomy" id="1458275"/>
    <lineage>
        <taxon>Bacteria</taxon>
        <taxon>Pseudomonadati</taxon>
        <taxon>Pseudomonadota</taxon>
        <taxon>Betaproteobacteria</taxon>
        <taxon>Burkholderiales</taxon>
        <taxon>Comamonadaceae</taxon>
        <taxon>Hylemonella</taxon>
    </lineage>
</organism>
<dbReference type="Pfam" id="PF00908">
    <property type="entry name" value="dTDP_sugar_isom"/>
    <property type="match status" value="1"/>
</dbReference>
<evidence type="ECO:0000256" key="6">
    <source>
        <dbReference type="ARBA" id="ARBA00031424"/>
    </source>
</evidence>
<evidence type="ECO:0000256" key="2">
    <source>
        <dbReference type="ARBA" id="ARBA00001997"/>
    </source>
</evidence>
<evidence type="ECO:0000313" key="10">
    <source>
        <dbReference type="EMBL" id="EYC49640.1"/>
    </source>
</evidence>
<dbReference type="eggNOG" id="COG1898">
    <property type="taxonomic scope" value="Bacteria"/>
</dbReference>
<dbReference type="Gene3D" id="2.60.120.10">
    <property type="entry name" value="Jelly Rolls"/>
    <property type="match status" value="1"/>
</dbReference>
<dbReference type="GO" id="GO:0019305">
    <property type="term" value="P:dTDP-rhamnose biosynthetic process"/>
    <property type="evidence" value="ECO:0007669"/>
    <property type="project" value="TreeGrafter"/>
</dbReference>
<dbReference type="CDD" id="cd00438">
    <property type="entry name" value="cupin_RmlC"/>
    <property type="match status" value="1"/>
</dbReference>
<dbReference type="GO" id="GO:0005829">
    <property type="term" value="C:cytosol"/>
    <property type="evidence" value="ECO:0007669"/>
    <property type="project" value="TreeGrafter"/>
</dbReference>
<comment type="function">
    <text evidence="2">Catalyzes the epimerization of the C3' and C5'positions of dTDP-6-deoxy-D-xylo-4-hexulose, forming dTDP-6-deoxy-L-lyxo-4-hexulose.</text>
</comment>
<evidence type="ECO:0000256" key="3">
    <source>
        <dbReference type="ARBA" id="ARBA00012098"/>
    </source>
</evidence>
<dbReference type="GO" id="GO:0000271">
    <property type="term" value="P:polysaccharide biosynthetic process"/>
    <property type="evidence" value="ECO:0007669"/>
    <property type="project" value="TreeGrafter"/>
</dbReference>
<sequence>MSGSLTLTDLPLVGLKRVQRRLRTDERGVFARLFCADELRSAGWVWPIAQVNHSLSRGRGLVRGLHYQQAPHQEAKLVSCVRGEVWDVAVDLRVGSPTFLRWHAERLSPQASDTQGSAVLIPPGFAHGFQVLSDEAELIYCHSAPYAPQSEHGLPVLDARLAITWPLPVQGLSARDAGFAPITPDFAGVEVS</sequence>
<dbReference type="PANTHER" id="PTHR21047">
    <property type="entry name" value="DTDP-6-DEOXY-D-GLUCOSE-3,5 EPIMERASE"/>
    <property type="match status" value="1"/>
</dbReference>
<dbReference type="EC" id="5.1.3.13" evidence="3"/>
<proteinExistence type="predicted"/>
<evidence type="ECO:0000256" key="8">
    <source>
        <dbReference type="PIRSR" id="PIRSR600888-1"/>
    </source>
</evidence>
<evidence type="ECO:0000313" key="11">
    <source>
        <dbReference type="Proteomes" id="UP000023268"/>
    </source>
</evidence>
<dbReference type="SUPFAM" id="SSF51182">
    <property type="entry name" value="RmlC-like cupins"/>
    <property type="match status" value="1"/>
</dbReference>
<accession>A0A016XCM0</accession>
<dbReference type="EMBL" id="JEMG01000001">
    <property type="protein sequence ID" value="EYC49640.1"/>
    <property type="molecule type" value="Genomic_DNA"/>
</dbReference>
<dbReference type="Proteomes" id="UP000023268">
    <property type="component" value="Unassembled WGS sequence"/>
</dbReference>
<dbReference type="InterPro" id="IPR000888">
    <property type="entry name" value="RmlC-like"/>
</dbReference>
<protein>
    <recommendedName>
        <fullName evidence="4">dTDP-4-dehydrorhamnose 3,5-epimerase</fullName>
        <ecNumber evidence="3">5.1.3.13</ecNumber>
    </recommendedName>
    <alternativeName>
        <fullName evidence="6">Thymidine diphospho-4-keto-rhamnose 3,5-epimerase</fullName>
    </alternativeName>
    <alternativeName>
        <fullName evidence="5">dTDP-4-keto-6-deoxyglucose 3,5-epimerase</fullName>
    </alternativeName>
    <alternativeName>
        <fullName evidence="7">dTDP-6-deoxy-D-xylo-4-hexulose 3,5-epimerase</fullName>
    </alternativeName>
</protein>
<evidence type="ECO:0000256" key="1">
    <source>
        <dbReference type="ARBA" id="ARBA00001298"/>
    </source>
</evidence>
<gene>
    <name evidence="10" type="ORF">AZ34_00180</name>
</gene>